<dbReference type="SUPFAM" id="SSF81383">
    <property type="entry name" value="F-box domain"/>
    <property type="match status" value="1"/>
</dbReference>
<proteinExistence type="predicted"/>
<reference evidence="2" key="1">
    <citation type="journal article" date="2019" name="MBio">
        <title>Virus Genomes from Deep Sea Sediments Expand the Ocean Megavirome and Support Independent Origins of Viral Gigantism.</title>
        <authorList>
            <person name="Backstrom D."/>
            <person name="Yutin N."/>
            <person name="Jorgensen S.L."/>
            <person name="Dharamshi J."/>
            <person name="Homa F."/>
            <person name="Zaremba-Niedwiedzka K."/>
            <person name="Spang A."/>
            <person name="Wolf Y.I."/>
            <person name="Koonin E.V."/>
            <person name="Ettema T.J."/>
        </authorList>
    </citation>
    <scope>NUCLEOTIDE SEQUENCE</scope>
</reference>
<name>A0A481Z804_9VIRU</name>
<evidence type="ECO:0000259" key="1">
    <source>
        <dbReference type="PROSITE" id="PS50181"/>
    </source>
</evidence>
<dbReference type="EMBL" id="MK500554">
    <property type="protein sequence ID" value="QBK91615.1"/>
    <property type="molecule type" value="Genomic_DNA"/>
</dbReference>
<feature type="domain" description="F-box" evidence="1">
    <location>
        <begin position="1"/>
        <end position="44"/>
    </location>
</feature>
<organism evidence="2">
    <name type="scientific">Pithovirus LCPAC302</name>
    <dbReference type="NCBI Taxonomy" id="2506593"/>
    <lineage>
        <taxon>Viruses</taxon>
        <taxon>Pithoviruses</taxon>
    </lineage>
</organism>
<gene>
    <name evidence="2" type="ORF">LCPAC302_02350</name>
</gene>
<dbReference type="InterPro" id="IPR001810">
    <property type="entry name" value="F-box_dom"/>
</dbReference>
<protein>
    <submittedName>
        <fullName evidence="2">F-box-like family protein</fullName>
    </submittedName>
</protein>
<accession>A0A481Z804</accession>
<sequence length="276" mass="32861">MDVPKDILQKISLNLSPRDILSLCLTNSFYQRNICNSKDFWRNKILTDYPNRVKLENNAYFKQDPKILYMILSEESKIIIIRKEEYRELYKISNEIYTEDNFGEDPETDEKMANAVTISINNNPSFEFLKRGDVILLDWLGRYRNDGKFMWDGNKAVILDYDIDEYGSVSSEFSFPEFRPDYFINSIDHNNLFRLSPEKMEELVTNFNVETQQSYITDKYNVYTVYIDDESESERSGFGHRIRSIEVTQEDLKNVKNHGLNYLSFDHYNKKIYFDK</sequence>
<dbReference type="PROSITE" id="PS50181">
    <property type="entry name" value="FBOX"/>
    <property type="match status" value="1"/>
</dbReference>
<dbReference type="InterPro" id="IPR036047">
    <property type="entry name" value="F-box-like_dom_sf"/>
</dbReference>
<evidence type="ECO:0000313" key="2">
    <source>
        <dbReference type="EMBL" id="QBK91615.1"/>
    </source>
</evidence>